<proteinExistence type="predicted"/>
<dbReference type="AlphaFoldDB" id="A0A9P3GM99"/>
<name>A0A9P3GM99_9APHY</name>
<dbReference type="Proteomes" id="UP000703269">
    <property type="component" value="Unassembled WGS sequence"/>
</dbReference>
<feature type="region of interest" description="Disordered" evidence="1">
    <location>
        <begin position="49"/>
        <end position="132"/>
    </location>
</feature>
<gene>
    <name evidence="2" type="ORF">PsYK624_142540</name>
</gene>
<comment type="caution">
    <text evidence="2">The sequence shown here is derived from an EMBL/GenBank/DDBJ whole genome shotgun (WGS) entry which is preliminary data.</text>
</comment>
<protein>
    <submittedName>
        <fullName evidence="2">Uncharacterized protein</fullName>
    </submittedName>
</protein>
<organism evidence="2 3">
    <name type="scientific">Phanerochaete sordida</name>
    <dbReference type="NCBI Taxonomy" id="48140"/>
    <lineage>
        <taxon>Eukaryota</taxon>
        <taxon>Fungi</taxon>
        <taxon>Dikarya</taxon>
        <taxon>Basidiomycota</taxon>
        <taxon>Agaricomycotina</taxon>
        <taxon>Agaricomycetes</taxon>
        <taxon>Polyporales</taxon>
        <taxon>Phanerochaetaceae</taxon>
        <taxon>Phanerochaete</taxon>
    </lineage>
</organism>
<sequence>MENATCQGITCPTAPAARPIDSAASPLRPFPHRCHLPGSARLCPCRHRARRSHAAPRRESASRRVSSVSEAGERLGSREGVQAAVAHRSAPACPSGLCDRAEASSGQRKITEIRRSSAGVASKNEKLKRGTA</sequence>
<keyword evidence="3" id="KW-1185">Reference proteome</keyword>
<evidence type="ECO:0000313" key="3">
    <source>
        <dbReference type="Proteomes" id="UP000703269"/>
    </source>
</evidence>
<dbReference type="EMBL" id="BPQB01000080">
    <property type="protein sequence ID" value="GJE98032.1"/>
    <property type="molecule type" value="Genomic_DNA"/>
</dbReference>
<reference evidence="2 3" key="1">
    <citation type="submission" date="2021-08" db="EMBL/GenBank/DDBJ databases">
        <title>Draft Genome Sequence of Phanerochaete sordida strain YK-624.</title>
        <authorList>
            <person name="Mori T."/>
            <person name="Dohra H."/>
            <person name="Suzuki T."/>
            <person name="Kawagishi H."/>
            <person name="Hirai H."/>
        </authorList>
    </citation>
    <scope>NUCLEOTIDE SEQUENCE [LARGE SCALE GENOMIC DNA]</scope>
    <source>
        <strain evidence="2 3">YK-624</strain>
    </source>
</reference>
<evidence type="ECO:0000313" key="2">
    <source>
        <dbReference type="EMBL" id="GJE98032.1"/>
    </source>
</evidence>
<accession>A0A9P3GM99</accession>
<feature type="compositionally biased region" description="Basic and acidic residues" evidence="1">
    <location>
        <begin position="123"/>
        <end position="132"/>
    </location>
</feature>
<evidence type="ECO:0000256" key="1">
    <source>
        <dbReference type="SAM" id="MobiDB-lite"/>
    </source>
</evidence>